<organism evidence="1 3">
    <name type="scientific">Priestia flexa</name>
    <dbReference type="NCBI Taxonomy" id="86664"/>
    <lineage>
        <taxon>Bacteria</taxon>
        <taxon>Bacillati</taxon>
        <taxon>Bacillota</taxon>
        <taxon>Bacilli</taxon>
        <taxon>Bacillales</taxon>
        <taxon>Bacillaceae</taxon>
        <taxon>Priestia</taxon>
    </lineage>
</organism>
<comment type="caution">
    <text evidence="1">The sequence shown here is derived from an EMBL/GenBank/DDBJ whole genome shotgun (WGS) entry which is preliminary data.</text>
</comment>
<reference evidence="2" key="3">
    <citation type="submission" date="2024-05" db="EMBL/GenBank/DDBJ databases">
        <title>Draft genomic sequences of Priestia flexa CCM isolated from the soil of an abandoned mine contaminated by free cyanide in the high Andean zone of Tacna, Peru.</title>
        <authorList>
            <person name="Caceda Quiroz C.J."/>
            <person name="Maraza Chooque G.J."/>
            <person name="Fora Quispe G.L."/>
            <person name="Carpio Mamani M."/>
        </authorList>
    </citation>
    <scope>NUCLEOTIDE SEQUENCE</scope>
    <source>
        <strain evidence="2">CCM</strain>
    </source>
</reference>
<reference evidence="4" key="2">
    <citation type="submission" date="2023-07" db="EMBL/GenBank/DDBJ databases">
        <title>Draft genomic sequences of Priestia flexa CCM isolated from the soil of an abandoned mine contaminated by free cyanide in the high Andean zone of Tacna, Peru.</title>
        <authorList>
            <person name="Caceda Quiroz C.J."/>
            <person name="Maraza Chooque G.J."/>
            <person name="Fora Quispe G.L."/>
            <person name="Carpio Mamani M."/>
        </authorList>
    </citation>
    <scope>NUCLEOTIDE SEQUENCE [LARGE SCALE GENOMIC DNA]</scope>
    <source>
        <strain evidence="4">CCM</strain>
    </source>
</reference>
<dbReference type="Pfam" id="PF13072">
    <property type="entry name" value="MciZ"/>
    <property type="match status" value="1"/>
</dbReference>
<evidence type="ECO:0000313" key="1">
    <source>
        <dbReference type="EMBL" id="MBN8250300.1"/>
    </source>
</evidence>
<dbReference type="EMBL" id="JAWUZT010000035">
    <property type="protein sequence ID" value="MDW8516940.1"/>
    <property type="molecule type" value="Genomic_DNA"/>
</dbReference>
<sequence length="50" mass="5948">MKVYVEGKQVILVGKAWEIRQKLKEYGTHFQYVHEWVSTISNEPKKIIKS</sequence>
<dbReference type="Proteomes" id="UP000664578">
    <property type="component" value="Unassembled WGS sequence"/>
</dbReference>
<reference evidence="1" key="1">
    <citation type="submission" date="2020-12" db="EMBL/GenBank/DDBJ databases">
        <title>PHA producing bacteria isolated from mangrove.</title>
        <authorList>
            <person name="Zheng W."/>
            <person name="Yu S."/>
            <person name="Huang Y."/>
        </authorList>
    </citation>
    <scope>NUCLEOTIDE SEQUENCE</scope>
    <source>
        <strain evidence="1">GN22-4</strain>
    </source>
</reference>
<name>A0A1N6N8D2_9BACI</name>
<evidence type="ECO:0000313" key="4">
    <source>
        <dbReference type="Proteomes" id="UP001284771"/>
    </source>
</evidence>
<proteinExistence type="predicted"/>
<evidence type="ECO:0000313" key="2">
    <source>
        <dbReference type="EMBL" id="MDW8516940.1"/>
    </source>
</evidence>
<accession>A0A4V1G2E4</accession>
<dbReference type="InterPro" id="IPR025177">
    <property type="entry name" value="MciZ"/>
</dbReference>
<gene>
    <name evidence="1" type="primary">mciZ</name>
    <name evidence="1" type="ORF">JF537_01745</name>
    <name evidence="2" type="ORF">RIB56_12440</name>
</gene>
<dbReference type="Proteomes" id="UP001284771">
    <property type="component" value="Unassembled WGS sequence"/>
</dbReference>
<dbReference type="RefSeq" id="WP_076512177.1">
    <property type="nucleotide sequence ID" value="NZ_CANLXW010000016.1"/>
</dbReference>
<dbReference type="AlphaFoldDB" id="A0A1N6N8D2"/>
<dbReference type="EMBL" id="JAEMWV010000001">
    <property type="protein sequence ID" value="MBN8250300.1"/>
    <property type="molecule type" value="Genomic_DNA"/>
</dbReference>
<keyword evidence="4" id="KW-1185">Reference proteome</keyword>
<dbReference type="GeneID" id="93683605"/>
<protein>
    <submittedName>
        <fullName evidence="1">Z-ring formation inhibitor MciZ</fullName>
    </submittedName>
</protein>
<accession>A0A1N6N8D2</accession>
<evidence type="ECO:0000313" key="3">
    <source>
        <dbReference type="Proteomes" id="UP000664578"/>
    </source>
</evidence>